<dbReference type="Proteomes" id="UP000294498">
    <property type="component" value="Unassembled WGS sequence"/>
</dbReference>
<sequence>MKKVFAIVFLIVCGRATAQLHAPAPFQTGDRVAFMGNSITEAGYYESYIWLYYMLHFPEKRITVFNVGIGGDRAENMYKRFDDDVLSKRPTVVCLTFGMNDSGYFEFLGPNPDSGARARVATSRHFFELLEPKLKALSGARKILISSSPYDETMKNPKNYFPKKSLAMEQITQFQEAAANENHWGFVDFFHPMTAITLREQQKDSAFTLTGDDRIHPGNAGHFVMAYLFLKAQGLGGRVVADISLDARTHQVQKQDNCSITGLTGSPADLHFNYLAASLPYPVDTVPRLWGNPRPQSGAVSLLPFYTEFNREMLRVNGLGDKTYELRMDGKPIGQWTGAQLGEGINLAMQTNTPEYEQAMSVLLLNEERMAVESKIRAYYWLQFDYFRDLNMMYKDDAAAMDSVNTAAAKRWDVASKRDNYRAARYPAVRQGWLKQMNTIIDDIYTINRPVTHSVELRELP</sequence>
<organism evidence="3 4">
    <name type="scientific">Dinghuibacter silviterrae</name>
    <dbReference type="NCBI Taxonomy" id="1539049"/>
    <lineage>
        <taxon>Bacteria</taxon>
        <taxon>Pseudomonadati</taxon>
        <taxon>Bacteroidota</taxon>
        <taxon>Chitinophagia</taxon>
        <taxon>Chitinophagales</taxon>
        <taxon>Chitinophagaceae</taxon>
        <taxon>Dinghuibacter</taxon>
    </lineage>
</organism>
<reference evidence="3 4" key="1">
    <citation type="submission" date="2019-03" db="EMBL/GenBank/DDBJ databases">
        <title>Genomic Encyclopedia of Type Strains, Phase IV (KMG-IV): sequencing the most valuable type-strain genomes for metagenomic binning, comparative biology and taxonomic classification.</title>
        <authorList>
            <person name="Goeker M."/>
        </authorList>
    </citation>
    <scope>NUCLEOTIDE SEQUENCE [LARGE SCALE GENOMIC DNA]</scope>
    <source>
        <strain evidence="3 4">DSM 100059</strain>
    </source>
</reference>
<dbReference type="InterPro" id="IPR051532">
    <property type="entry name" value="Ester_Hydrolysis_Enzymes"/>
</dbReference>
<proteinExistence type="predicted"/>
<dbReference type="Pfam" id="PF13472">
    <property type="entry name" value="Lipase_GDSL_2"/>
    <property type="match status" value="1"/>
</dbReference>
<evidence type="ECO:0000259" key="2">
    <source>
        <dbReference type="Pfam" id="PF13472"/>
    </source>
</evidence>
<gene>
    <name evidence="3" type="ORF">EDB95_4157</name>
</gene>
<feature type="chain" id="PRO_5020720870" evidence="1">
    <location>
        <begin position="19"/>
        <end position="461"/>
    </location>
</feature>
<dbReference type="PANTHER" id="PTHR30383:SF5">
    <property type="entry name" value="SGNH HYDROLASE-TYPE ESTERASE DOMAIN-CONTAINING PROTEIN"/>
    <property type="match status" value="1"/>
</dbReference>
<dbReference type="InterPro" id="IPR013830">
    <property type="entry name" value="SGNH_hydro"/>
</dbReference>
<feature type="domain" description="SGNH hydrolase-type esterase" evidence="2">
    <location>
        <begin position="34"/>
        <end position="222"/>
    </location>
</feature>
<dbReference type="SUPFAM" id="SSF52266">
    <property type="entry name" value="SGNH hydrolase"/>
    <property type="match status" value="1"/>
</dbReference>
<name>A0A4R8DFG9_9BACT</name>
<feature type="signal peptide" evidence="1">
    <location>
        <begin position="1"/>
        <end position="18"/>
    </location>
</feature>
<evidence type="ECO:0000313" key="4">
    <source>
        <dbReference type="Proteomes" id="UP000294498"/>
    </source>
</evidence>
<dbReference type="Gene3D" id="3.40.50.1110">
    <property type="entry name" value="SGNH hydrolase"/>
    <property type="match status" value="1"/>
</dbReference>
<keyword evidence="4" id="KW-1185">Reference proteome</keyword>
<dbReference type="PANTHER" id="PTHR30383">
    <property type="entry name" value="THIOESTERASE 1/PROTEASE 1/LYSOPHOSPHOLIPASE L1"/>
    <property type="match status" value="1"/>
</dbReference>
<dbReference type="GO" id="GO:0004622">
    <property type="term" value="F:phosphatidylcholine lysophospholipase activity"/>
    <property type="evidence" value="ECO:0007669"/>
    <property type="project" value="TreeGrafter"/>
</dbReference>
<dbReference type="CDD" id="cd01834">
    <property type="entry name" value="SGNH_hydrolase_like_2"/>
    <property type="match status" value="1"/>
</dbReference>
<accession>A0A4R8DFG9</accession>
<dbReference type="RefSeq" id="WP_133996572.1">
    <property type="nucleotide sequence ID" value="NZ_SODV01000002.1"/>
</dbReference>
<dbReference type="OrthoDB" id="9774205at2"/>
<dbReference type="InterPro" id="IPR036514">
    <property type="entry name" value="SGNH_hydro_sf"/>
</dbReference>
<dbReference type="EMBL" id="SODV01000002">
    <property type="protein sequence ID" value="TDW96331.1"/>
    <property type="molecule type" value="Genomic_DNA"/>
</dbReference>
<protein>
    <submittedName>
        <fullName evidence="3">Lysophospholipase L1-like esterase</fullName>
    </submittedName>
</protein>
<evidence type="ECO:0000313" key="3">
    <source>
        <dbReference type="EMBL" id="TDW96331.1"/>
    </source>
</evidence>
<comment type="caution">
    <text evidence="3">The sequence shown here is derived from an EMBL/GenBank/DDBJ whole genome shotgun (WGS) entry which is preliminary data.</text>
</comment>
<dbReference type="AlphaFoldDB" id="A0A4R8DFG9"/>
<evidence type="ECO:0000256" key="1">
    <source>
        <dbReference type="SAM" id="SignalP"/>
    </source>
</evidence>
<keyword evidence="1" id="KW-0732">Signal</keyword>